<name>A0A0F9XFV1_9ZZZZ</name>
<evidence type="ECO:0000256" key="1">
    <source>
        <dbReference type="SAM" id="MobiDB-lite"/>
    </source>
</evidence>
<accession>A0A0F9XFV1</accession>
<gene>
    <name evidence="2" type="ORF">LCGC14_0223260</name>
</gene>
<dbReference type="EMBL" id="LAZR01000107">
    <property type="protein sequence ID" value="KKN90743.1"/>
    <property type="molecule type" value="Genomic_DNA"/>
</dbReference>
<dbReference type="AlphaFoldDB" id="A0A0F9XFV1"/>
<evidence type="ECO:0000313" key="2">
    <source>
        <dbReference type="EMBL" id="KKN90743.1"/>
    </source>
</evidence>
<feature type="region of interest" description="Disordered" evidence="1">
    <location>
        <begin position="1"/>
        <end position="27"/>
    </location>
</feature>
<comment type="caution">
    <text evidence="2">The sequence shown here is derived from an EMBL/GenBank/DDBJ whole genome shotgun (WGS) entry which is preliminary data.</text>
</comment>
<reference evidence="2" key="1">
    <citation type="journal article" date="2015" name="Nature">
        <title>Complex archaea that bridge the gap between prokaryotes and eukaryotes.</title>
        <authorList>
            <person name="Spang A."/>
            <person name="Saw J.H."/>
            <person name="Jorgensen S.L."/>
            <person name="Zaremba-Niedzwiedzka K."/>
            <person name="Martijn J."/>
            <person name="Lind A.E."/>
            <person name="van Eijk R."/>
            <person name="Schleper C."/>
            <person name="Guy L."/>
            <person name="Ettema T.J."/>
        </authorList>
    </citation>
    <scope>NUCLEOTIDE SEQUENCE</scope>
</reference>
<protein>
    <submittedName>
        <fullName evidence="2">Uncharacterized protein</fullName>
    </submittedName>
</protein>
<organism evidence="2">
    <name type="scientific">marine sediment metagenome</name>
    <dbReference type="NCBI Taxonomy" id="412755"/>
    <lineage>
        <taxon>unclassified sequences</taxon>
        <taxon>metagenomes</taxon>
        <taxon>ecological metagenomes</taxon>
    </lineage>
</organism>
<sequence>MVEAEIPQIYTSENDETPPPPKKIEPKKRTKYHICDPYWARKEFKWLFTKNKSKKEQESFLNTIISSCATGVGKGAAIAAHIPKPKRPLNRWNCYLKWCSSQSFEGETLDFQTCMKSSDEKYSGTLGWKIRQTEYNGKEDSWKDKADEGCLI</sequence>
<proteinExistence type="predicted"/>